<keyword evidence="2" id="KW-0812">Transmembrane</keyword>
<evidence type="ECO:0000256" key="2">
    <source>
        <dbReference type="SAM" id="Phobius"/>
    </source>
</evidence>
<feature type="transmembrane region" description="Helical" evidence="2">
    <location>
        <begin position="86"/>
        <end position="106"/>
    </location>
</feature>
<evidence type="ECO:0000313" key="3">
    <source>
        <dbReference type="EMBL" id="GGL04246.1"/>
    </source>
</evidence>
<accession>A0ABQ2FMH7</accession>
<feature type="region of interest" description="Disordered" evidence="1">
    <location>
        <begin position="223"/>
        <end position="247"/>
    </location>
</feature>
<organism evidence="3 4">
    <name type="scientific">Deinococcus radiotolerans</name>
    <dbReference type="NCBI Taxonomy" id="1309407"/>
    <lineage>
        <taxon>Bacteria</taxon>
        <taxon>Thermotogati</taxon>
        <taxon>Deinococcota</taxon>
        <taxon>Deinococci</taxon>
        <taxon>Deinococcales</taxon>
        <taxon>Deinococcaceae</taxon>
        <taxon>Deinococcus</taxon>
    </lineage>
</organism>
<feature type="transmembrane region" description="Helical" evidence="2">
    <location>
        <begin position="55"/>
        <end position="80"/>
    </location>
</feature>
<keyword evidence="2" id="KW-1133">Transmembrane helix</keyword>
<evidence type="ECO:0000256" key="1">
    <source>
        <dbReference type="SAM" id="MobiDB-lite"/>
    </source>
</evidence>
<gene>
    <name evidence="3" type="ORF">GCM10010844_23620</name>
</gene>
<proteinExistence type="predicted"/>
<sequence length="247" mass="27636">MTRSRPHRRGGARLARQLLRAPSPDQQDPWLARSPADPRAALSRGRAQVRRLSRVGLLVILTLTALSFLGTLALLLGIGVASGSDVAGWLLGLTLLLSFTLIGWSVHRARHLLRAPTPEALPAAAPPDEQDLLRTLRLSERALPTPSLPAFQRAVTATRDALRATEHAPTLTRDVFDARQAAREDLPRILDAYQRAPHARDEQELHRQLHLIETRMADITRMHSEAQRRDQQADTTYLRDKYDPPRD</sequence>
<dbReference type="EMBL" id="BMPE01000006">
    <property type="protein sequence ID" value="GGL04246.1"/>
    <property type="molecule type" value="Genomic_DNA"/>
</dbReference>
<keyword evidence="4" id="KW-1185">Reference proteome</keyword>
<evidence type="ECO:0008006" key="5">
    <source>
        <dbReference type="Google" id="ProtNLM"/>
    </source>
</evidence>
<comment type="caution">
    <text evidence="3">The sequence shown here is derived from an EMBL/GenBank/DDBJ whole genome shotgun (WGS) entry which is preliminary data.</text>
</comment>
<dbReference type="RefSeq" id="WP_189069215.1">
    <property type="nucleotide sequence ID" value="NZ_BMPE01000006.1"/>
</dbReference>
<name>A0ABQ2FMH7_9DEIO</name>
<dbReference type="Proteomes" id="UP000604341">
    <property type="component" value="Unassembled WGS sequence"/>
</dbReference>
<reference evidence="4" key="1">
    <citation type="journal article" date="2019" name="Int. J. Syst. Evol. Microbiol.">
        <title>The Global Catalogue of Microorganisms (GCM) 10K type strain sequencing project: providing services to taxonomists for standard genome sequencing and annotation.</title>
        <authorList>
            <consortium name="The Broad Institute Genomics Platform"/>
            <consortium name="The Broad Institute Genome Sequencing Center for Infectious Disease"/>
            <person name="Wu L."/>
            <person name="Ma J."/>
        </authorList>
    </citation>
    <scope>NUCLEOTIDE SEQUENCE [LARGE SCALE GENOMIC DNA]</scope>
    <source>
        <strain evidence="4">JCM 19173</strain>
    </source>
</reference>
<keyword evidence="2" id="KW-0472">Membrane</keyword>
<protein>
    <recommendedName>
        <fullName evidence="5">DUF2207 domain-containing protein</fullName>
    </recommendedName>
</protein>
<evidence type="ECO:0000313" key="4">
    <source>
        <dbReference type="Proteomes" id="UP000604341"/>
    </source>
</evidence>